<dbReference type="RefSeq" id="WP_076451031.1">
    <property type="nucleotide sequence ID" value="NZ_FTOQ01000023.1"/>
</dbReference>
<keyword evidence="1" id="KW-0472">Membrane</keyword>
<reference evidence="3" key="1">
    <citation type="submission" date="2017-01" db="EMBL/GenBank/DDBJ databases">
        <authorList>
            <person name="Varghese N."/>
            <person name="Submissions S."/>
        </authorList>
    </citation>
    <scope>NUCLEOTIDE SEQUENCE [LARGE SCALE GENOMIC DNA]</scope>
    <source>
        <strain evidence="3">DSM 29430</strain>
    </source>
</reference>
<dbReference type="STRING" id="633194.SAMN05421759_12346"/>
<keyword evidence="3" id="KW-1185">Reference proteome</keyword>
<evidence type="ECO:0000313" key="2">
    <source>
        <dbReference type="EMBL" id="SIT16140.1"/>
    </source>
</evidence>
<protein>
    <recommendedName>
        <fullName evidence="4">PH domain-containing protein</fullName>
    </recommendedName>
</protein>
<feature type="transmembrane region" description="Helical" evidence="1">
    <location>
        <begin position="41"/>
        <end position="58"/>
    </location>
</feature>
<dbReference type="AlphaFoldDB" id="A0A1N7PZV6"/>
<feature type="transmembrane region" description="Helical" evidence="1">
    <location>
        <begin position="17"/>
        <end position="35"/>
    </location>
</feature>
<dbReference type="OrthoDB" id="7862519at2"/>
<evidence type="ECO:0000313" key="3">
    <source>
        <dbReference type="Proteomes" id="UP000186684"/>
    </source>
</evidence>
<sequence>MSEEVLARVSASPARRWFGISSLVLLGALVLYVAAATPPEPAWQVLLVAMGIGAFWLARAMHAATALSLILTREALVDSAGTVLAPIADIRSVERGAFAMKPSNGFVLNMNRPQARCWRPGLYWVLGKRVAVGGITPSHQAKPMADAIAILLAERGREDA</sequence>
<keyword evidence="1" id="KW-0812">Transmembrane</keyword>
<organism evidence="2 3">
    <name type="scientific">Roseivivax lentus</name>
    <dbReference type="NCBI Taxonomy" id="633194"/>
    <lineage>
        <taxon>Bacteria</taxon>
        <taxon>Pseudomonadati</taxon>
        <taxon>Pseudomonadota</taxon>
        <taxon>Alphaproteobacteria</taxon>
        <taxon>Rhodobacterales</taxon>
        <taxon>Roseobacteraceae</taxon>
        <taxon>Roseivivax</taxon>
    </lineage>
</organism>
<proteinExistence type="predicted"/>
<name>A0A1N7PZV6_9RHOB</name>
<accession>A0A1N7PZV6</accession>
<evidence type="ECO:0008006" key="4">
    <source>
        <dbReference type="Google" id="ProtNLM"/>
    </source>
</evidence>
<dbReference type="EMBL" id="FTOQ01000023">
    <property type="protein sequence ID" value="SIT16140.1"/>
    <property type="molecule type" value="Genomic_DNA"/>
</dbReference>
<dbReference type="Proteomes" id="UP000186684">
    <property type="component" value="Unassembled WGS sequence"/>
</dbReference>
<keyword evidence="1" id="KW-1133">Transmembrane helix</keyword>
<evidence type="ECO:0000256" key="1">
    <source>
        <dbReference type="SAM" id="Phobius"/>
    </source>
</evidence>
<gene>
    <name evidence="2" type="ORF">SAMN05421759_12346</name>
</gene>